<evidence type="ECO:0000313" key="11">
    <source>
        <dbReference type="Proteomes" id="UP000004699"/>
    </source>
</evidence>
<comment type="similarity">
    <text evidence="7">Belongs to the DNA photolyase family.</text>
</comment>
<evidence type="ECO:0000259" key="9">
    <source>
        <dbReference type="PROSITE" id="PS51645"/>
    </source>
</evidence>
<dbReference type="InterPro" id="IPR014729">
    <property type="entry name" value="Rossmann-like_a/b/a_fold"/>
</dbReference>
<dbReference type="PROSITE" id="PS51645">
    <property type="entry name" value="PHR_CRY_ALPHA_BETA"/>
    <property type="match status" value="1"/>
</dbReference>
<dbReference type="EMBL" id="DS999411">
    <property type="protein sequence ID" value="EED35564.1"/>
    <property type="molecule type" value="Genomic_DNA"/>
</dbReference>
<proteinExistence type="inferred from homology"/>
<feature type="binding site" evidence="6">
    <location>
        <position position="209"/>
    </location>
    <ligand>
        <name>FAD</name>
        <dbReference type="ChEBI" id="CHEBI:57692"/>
    </ligand>
</feature>
<dbReference type="Pfam" id="PF03441">
    <property type="entry name" value="FAD_binding_7"/>
    <property type="match status" value="1"/>
</dbReference>
<sequence>MWFKRDLRLEDNAALSAAIDANKPLLLLYLVEPRLLRDPHYRRRHWHFIAQSLRDLSSRLSPHDTLLHVLEADAEEVFPRLHRTLGIATIYSHEETGLEVTYARDRWVSEFAQSQDIDWLEYPTNGVQRGRRNRKGWSRAWHQQMSAQPDSPRLNALPGRTPALPEALSGRVCRRLAQWETTHPQFQRGGERRAHETLNSFLEGRVAGYQRGISKPAASRNSCSRLSPYIAWGNLSIRQVYQALQQAREKGQWRRQLAAFESRLHWHCHFIQKFEMECRMEFEPINRGYIPHRTEADPELVRAWCEGRTGYPLIDAAMRCLIATGYINFRSRAMLTSFLCHYLAQDWRQGAAWLGSLFLDFEPGIHYAQMQMQAGVTGINTIRIYNPVKQSMDHDPDGDFIAQWVPELAGLPAPLRHQPWEMSAMERMLYSCDYPDPVVSPESSYREARDRLWSLKKDPTIARERARILSRHVERRSSFASGA</sequence>
<dbReference type="InterPro" id="IPR006050">
    <property type="entry name" value="DNA_photolyase_N"/>
</dbReference>
<dbReference type="GO" id="GO:0006950">
    <property type="term" value="P:response to stress"/>
    <property type="evidence" value="ECO:0007669"/>
    <property type="project" value="UniProtKB-ARBA"/>
</dbReference>
<dbReference type="Proteomes" id="UP000004699">
    <property type="component" value="Unassembled WGS sequence"/>
</dbReference>
<feature type="binding site" evidence="6">
    <location>
        <position position="260"/>
    </location>
    <ligand>
        <name>FAD</name>
        <dbReference type="ChEBI" id="CHEBI:57692"/>
    </ligand>
</feature>
<dbReference type="HOGENOM" id="CLU_010348_7_1_6"/>
<dbReference type="InterPro" id="IPR036155">
    <property type="entry name" value="Crypto/Photolyase_N_sf"/>
</dbReference>
<dbReference type="PRINTS" id="PR00147">
    <property type="entry name" value="DNAPHOTLYASE"/>
</dbReference>
<dbReference type="STRING" id="565045.NOR51B_1510"/>
<dbReference type="PANTHER" id="PTHR11455">
    <property type="entry name" value="CRYPTOCHROME"/>
    <property type="match status" value="1"/>
</dbReference>
<dbReference type="SUPFAM" id="SSF52425">
    <property type="entry name" value="Cryptochrome/photolyase, N-terminal domain"/>
    <property type="match status" value="1"/>
</dbReference>
<evidence type="ECO:0000256" key="5">
    <source>
        <dbReference type="ARBA" id="ARBA00022991"/>
    </source>
</evidence>
<dbReference type="InterPro" id="IPR002081">
    <property type="entry name" value="Cryptochrome/DNA_photolyase_1"/>
</dbReference>
<keyword evidence="5 7" id="KW-0157">Chromophore</keyword>
<dbReference type="AlphaFoldDB" id="B8KSX3"/>
<evidence type="ECO:0000256" key="7">
    <source>
        <dbReference type="RuleBase" id="RU004182"/>
    </source>
</evidence>
<dbReference type="GO" id="GO:0006139">
    <property type="term" value="P:nucleobase-containing compound metabolic process"/>
    <property type="evidence" value="ECO:0007669"/>
    <property type="project" value="UniProtKB-ARBA"/>
</dbReference>
<dbReference type="GO" id="GO:0003904">
    <property type="term" value="F:deoxyribodipyrimidine photo-lyase activity"/>
    <property type="evidence" value="ECO:0007669"/>
    <property type="project" value="UniProtKB-EC"/>
</dbReference>
<feature type="domain" description="Photolyase/cryptochrome alpha/beta" evidence="9">
    <location>
        <begin position="1"/>
        <end position="127"/>
    </location>
</feature>
<dbReference type="Pfam" id="PF00875">
    <property type="entry name" value="DNA_photolyase"/>
    <property type="match status" value="1"/>
</dbReference>
<keyword evidence="10" id="KW-0456">Lyase</keyword>
<dbReference type="InterPro" id="IPR005101">
    <property type="entry name" value="Cryptochr/Photolyase_FAD-bd"/>
</dbReference>
<evidence type="ECO:0000313" key="10">
    <source>
        <dbReference type="EMBL" id="EED35564.1"/>
    </source>
</evidence>
<name>B8KSX3_9GAMM</name>
<dbReference type="Gene3D" id="1.10.579.10">
    <property type="entry name" value="DNA Cyclobutane Dipyrimidine Photolyase, subunit A, domain 3"/>
    <property type="match status" value="1"/>
</dbReference>
<dbReference type="InterPro" id="IPR018394">
    <property type="entry name" value="DNA_photolyase_1_CS_C"/>
</dbReference>
<dbReference type="PANTHER" id="PTHR11455:SF9">
    <property type="entry name" value="CRYPTOCHROME CIRCADIAN CLOCK 5 ISOFORM X1"/>
    <property type="match status" value="1"/>
</dbReference>
<evidence type="ECO:0000256" key="1">
    <source>
        <dbReference type="ARBA" id="ARBA00001932"/>
    </source>
</evidence>
<comment type="cofactor">
    <cofactor evidence="6">
        <name>FAD</name>
        <dbReference type="ChEBI" id="CHEBI:57692"/>
    </cofactor>
    <text evidence="6">Binds 1 FAD per subunit.</text>
</comment>
<evidence type="ECO:0000256" key="6">
    <source>
        <dbReference type="PIRSR" id="PIRSR602081-1"/>
    </source>
</evidence>
<dbReference type="EC" id="4.1.99.3" evidence="10"/>
<dbReference type="Gene3D" id="3.40.50.620">
    <property type="entry name" value="HUPs"/>
    <property type="match status" value="1"/>
</dbReference>
<dbReference type="SUPFAM" id="SSF48173">
    <property type="entry name" value="Cryptochrome/photolyase FAD-binding domain"/>
    <property type="match status" value="1"/>
</dbReference>
<reference evidence="11" key="1">
    <citation type="journal article" date="2013" name="BMC Microbiol.">
        <title>Taxonomy and evolution of bacteriochlorophyll a-containing members of the OM60/NOR5 clade of marine gammaproteobacteria: description of Luminiphilus syltensis gen. nov., sp. nov., reclassification of Haliea rubra as Pseudohaliea rubra gen. nov., comb. nov., and emendation of Chromatocurvus halotolerans.</title>
        <authorList>
            <person name="Spring S."/>
            <person name="Riedel T."/>
            <person name="Sproer C."/>
            <person name="Yan S."/>
            <person name="Harder J."/>
            <person name="Fuchs B.M."/>
        </authorList>
    </citation>
    <scope>NUCLEOTIDE SEQUENCE [LARGE SCALE GENOMIC DNA]</scope>
    <source>
        <strain evidence="11">NOR51-B</strain>
    </source>
</reference>
<comment type="similarity">
    <text evidence="2">Belongs to the DNA photolyase class-1 family.</text>
</comment>
<protein>
    <submittedName>
        <fullName evidence="10">DNA photolyase, putative</fullName>
        <ecNumber evidence="10">4.1.99.3</ecNumber>
    </submittedName>
</protein>
<feature type="region of interest" description="Disordered" evidence="8">
    <location>
        <begin position="131"/>
        <end position="155"/>
    </location>
</feature>
<dbReference type="GO" id="GO:0009416">
    <property type="term" value="P:response to light stimulus"/>
    <property type="evidence" value="ECO:0007669"/>
    <property type="project" value="TreeGrafter"/>
</dbReference>
<evidence type="ECO:0000256" key="8">
    <source>
        <dbReference type="SAM" id="MobiDB-lite"/>
    </source>
</evidence>
<dbReference type="GO" id="GO:0003677">
    <property type="term" value="F:DNA binding"/>
    <property type="evidence" value="ECO:0007669"/>
    <property type="project" value="TreeGrafter"/>
</dbReference>
<keyword evidence="4 6" id="KW-0274">FAD</keyword>
<dbReference type="GO" id="GO:0071949">
    <property type="term" value="F:FAD binding"/>
    <property type="evidence" value="ECO:0007669"/>
    <property type="project" value="TreeGrafter"/>
</dbReference>
<keyword evidence="3 6" id="KW-0285">Flavoprotein</keyword>
<organism evidence="10 11">
    <name type="scientific">Luminiphilus syltensis NOR5-1B</name>
    <dbReference type="NCBI Taxonomy" id="565045"/>
    <lineage>
        <taxon>Bacteria</taxon>
        <taxon>Pseudomonadati</taxon>
        <taxon>Pseudomonadota</taxon>
        <taxon>Gammaproteobacteria</taxon>
        <taxon>Cellvibrionales</taxon>
        <taxon>Halieaceae</taxon>
        <taxon>Luminiphilus</taxon>
    </lineage>
</organism>
<dbReference type="PROSITE" id="PS00394">
    <property type="entry name" value="DNA_PHOTOLYASES_1_1"/>
    <property type="match status" value="1"/>
</dbReference>
<dbReference type="InterPro" id="IPR036134">
    <property type="entry name" value="Crypto/Photolyase_FAD-like_sf"/>
</dbReference>
<keyword evidence="11" id="KW-1185">Reference proteome</keyword>
<accession>B8KSX3</accession>
<dbReference type="Gene3D" id="1.25.40.80">
    <property type="match status" value="1"/>
</dbReference>
<comment type="cofactor">
    <cofactor evidence="1">
        <name>(6R)-5,10-methylene-5,6,7,8-tetrahydrofolate</name>
        <dbReference type="ChEBI" id="CHEBI:15636"/>
    </cofactor>
</comment>
<evidence type="ECO:0000256" key="3">
    <source>
        <dbReference type="ARBA" id="ARBA00022630"/>
    </source>
</evidence>
<evidence type="ECO:0000256" key="2">
    <source>
        <dbReference type="ARBA" id="ARBA00005862"/>
    </source>
</evidence>
<evidence type="ECO:0000256" key="4">
    <source>
        <dbReference type="ARBA" id="ARBA00022827"/>
    </source>
</evidence>
<dbReference type="eggNOG" id="COG0415">
    <property type="taxonomic scope" value="Bacteria"/>
</dbReference>
<gene>
    <name evidence="10" type="ORF">NOR51B_1510</name>
</gene>